<dbReference type="EMBL" id="JNBS01000407">
    <property type="protein sequence ID" value="OQS05887.1"/>
    <property type="molecule type" value="Genomic_DNA"/>
</dbReference>
<dbReference type="Gene3D" id="1.20.1050.10">
    <property type="match status" value="1"/>
</dbReference>
<dbReference type="FunFam" id="1.20.1050.10:FF:000030">
    <property type="entry name" value="Glutathione S-transferase S1"/>
    <property type="match status" value="1"/>
</dbReference>
<dbReference type="Proteomes" id="UP000243217">
    <property type="component" value="Unassembled WGS sequence"/>
</dbReference>
<evidence type="ECO:0000313" key="4">
    <source>
        <dbReference type="Proteomes" id="UP000243217"/>
    </source>
</evidence>
<dbReference type="CDD" id="cd03192">
    <property type="entry name" value="GST_C_Sigma_like"/>
    <property type="match status" value="1"/>
</dbReference>
<dbReference type="STRING" id="74557.A0A1W0A6H1"/>
<dbReference type="InterPro" id="IPR036249">
    <property type="entry name" value="Thioredoxin-like_sf"/>
</dbReference>
<dbReference type="SUPFAM" id="SSF52833">
    <property type="entry name" value="Thioredoxin-like"/>
    <property type="match status" value="1"/>
</dbReference>
<keyword evidence="4" id="KW-1185">Reference proteome</keyword>
<dbReference type="InterPro" id="IPR010987">
    <property type="entry name" value="Glutathione-S-Trfase_C-like"/>
</dbReference>
<dbReference type="AlphaFoldDB" id="A0A1W0A6H1"/>
<dbReference type="Pfam" id="PF14497">
    <property type="entry name" value="GST_C_3"/>
    <property type="match status" value="1"/>
</dbReference>
<dbReference type="Pfam" id="PF02798">
    <property type="entry name" value="GST_N"/>
    <property type="match status" value="1"/>
</dbReference>
<dbReference type="PROSITE" id="PS50405">
    <property type="entry name" value="GST_CTER"/>
    <property type="match status" value="1"/>
</dbReference>
<dbReference type="InterPro" id="IPR040079">
    <property type="entry name" value="Glutathione_S-Trfase"/>
</dbReference>
<feature type="domain" description="GST C-terminal" evidence="2">
    <location>
        <begin position="84"/>
        <end position="208"/>
    </location>
</feature>
<reference evidence="3 4" key="1">
    <citation type="journal article" date="2014" name="Genome Biol. Evol.">
        <title>The secreted proteins of Achlya hypogyna and Thraustotheca clavata identify the ancestral oomycete secretome and reveal gene acquisitions by horizontal gene transfer.</title>
        <authorList>
            <person name="Misner I."/>
            <person name="Blouin N."/>
            <person name="Leonard G."/>
            <person name="Richards T.A."/>
            <person name="Lane C.E."/>
        </authorList>
    </citation>
    <scope>NUCLEOTIDE SEQUENCE [LARGE SCALE GENOMIC DNA]</scope>
    <source>
        <strain evidence="3 4">ATCC 34112</strain>
    </source>
</reference>
<dbReference type="GO" id="GO:0004364">
    <property type="term" value="F:glutathione transferase activity"/>
    <property type="evidence" value="ECO:0007669"/>
    <property type="project" value="TreeGrafter"/>
</dbReference>
<keyword evidence="3" id="KW-0808">Transferase</keyword>
<comment type="caution">
    <text evidence="3">The sequence shown here is derived from an EMBL/GenBank/DDBJ whole genome shotgun (WGS) entry which is preliminary data.</text>
</comment>
<dbReference type="GO" id="GO:0006749">
    <property type="term" value="P:glutathione metabolic process"/>
    <property type="evidence" value="ECO:0007669"/>
    <property type="project" value="TreeGrafter"/>
</dbReference>
<evidence type="ECO:0000259" key="2">
    <source>
        <dbReference type="PROSITE" id="PS50405"/>
    </source>
</evidence>
<dbReference type="InterPro" id="IPR004046">
    <property type="entry name" value="GST_C"/>
</dbReference>
<accession>A0A1W0A6H1</accession>
<dbReference type="Gene3D" id="3.40.30.10">
    <property type="entry name" value="Glutaredoxin"/>
    <property type="match status" value="1"/>
</dbReference>
<dbReference type="PROSITE" id="PS50404">
    <property type="entry name" value="GST_NTER"/>
    <property type="match status" value="1"/>
</dbReference>
<dbReference type="SFLD" id="SFLDG00363">
    <property type="entry name" value="AMPS_(cytGST):_Alpha-__Mu-__Pi"/>
    <property type="match status" value="1"/>
</dbReference>
<dbReference type="SUPFAM" id="SSF47616">
    <property type="entry name" value="GST C-terminal domain-like"/>
    <property type="match status" value="1"/>
</dbReference>
<sequence length="208" mass="23117">MAYPTLKVTYFDSPGRAEFVRLALFVANIPFEDERLTGEQFGARKQSLPFKQLPTLTVNGEVHCQSHAMARYAGSLGGLYPASDPLASYRIDEVLDADKDVVNALIAALFHPDATQKPALIKDLVENKLPVMLPCIEARLNSTGKYFLGDKLTIADIALYLMWKTLASGHWEGIPSTIMDGYPRWKAIAQAVEAHPRIQEWNAKHPAH</sequence>
<dbReference type="PANTHER" id="PTHR11571">
    <property type="entry name" value="GLUTATHIONE S-TRANSFERASE"/>
    <property type="match status" value="1"/>
</dbReference>
<protein>
    <submittedName>
        <fullName evidence="3">Glutathione S-transferase</fullName>
    </submittedName>
</protein>
<evidence type="ECO:0000259" key="1">
    <source>
        <dbReference type="PROSITE" id="PS50404"/>
    </source>
</evidence>
<organism evidence="3 4">
    <name type="scientific">Thraustotheca clavata</name>
    <dbReference type="NCBI Taxonomy" id="74557"/>
    <lineage>
        <taxon>Eukaryota</taxon>
        <taxon>Sar</taxon>
        <taxon>Stramenopiles</taxon>
        <taxon>Oomycota</taxon>
        <taxon>Saprolegniomycetes</taxon>
        <taxon>Saprolegniales</taxon>
        <taxon>Achlyaceae</taxon>
        <taxon>Thraustotheca</taxon>
    </lineage>
</organism>
<dbReference type="SFLD" id="SFLDG01205">
    <property type="entry name" value="AMPS.1"/>
    <property type="match status" value="1"/>
</dbReference>
<dbReference type="InterPro" id="IPR050213">
    <property type="entry name" value="GST_superfamily"/>
</dbReference>
<dbReference type="InterPro" id="IPR004045">
    <property type="entry name" value="Glutathione_S-Trfase_N"/>
</dbReference>
<dbReference type="OrthoDB" id="420389at2759"/>
<evidence type="ECO:0000313" key="3">
    <source>
        <dbReference type="EMBL" id="OQS05887.1"/>
    </source>
</evidence>
<gene>
    <name evidence="3" type="ORF">THRCLA_02031</name>
</gene>
<dbReference type="CDD" id="cd03039">
    <property type="entry name" value="GST_N_Sigma_like"/>
    <property type="match status" value="1"/>
</dbReference>
<dbReference type="SFLD" id="SFLDS00019">
    <property type="entry name" value="Glutathione_Transferase_(cytos"/>
    <property type="match status" value="1"/>
</dbReference>
<dbReference type="PANTHER" id="PTHR11571:SF252">
    <property type="entry name" value="GLUTATHIONE S-TRANSFERASE"/>
    <property type="match status" value="1"/>
</dbReference>
<feature type="domain" description="GST N-terminal" evidence="1">
    <location>
        <begin position="4"/>
        <end position="81"/>
    </location>
</feature>
<dbReference type="InterPro" id="IPR036282">
    <property type="entry name" value="Glutathione-S-Trfase_C_sf"/>
</dbReference>
<name>A0A1W0A6H1_9STRA</name>
<proteinExistence type="predicted"/>